<dbReference type="AlphaFoldDB" id="A0AAD6T146"/>
<accession>A0AAD6T146</accession>
<proteinExistence type="predicted"/>
<evidence type="ECO:0000313" key="1">
    <source>
        <dbReference type="EMBL" id="KAJ7037744.1"/>
    </source>
</evidence>
<organism evidence="1 2">
    <name type="scientific">Mycena alexandri</name>
    <dbReference type="NCBI Taxonomy" id="1745969"/>
    <lineage>
        <taxon>Eukaryota</taxon>
        <taxon>Fungi</taxon>
        <taxon>Dikarya</taxon>
        <taxon>Basidiomycota</taxon>
        <taxon>Agaricomycotina</taxon>
        <taxon>Agaricomycetes</taxon>
        <taxon>Agaricomycetidae</taxon>
        <taxon>Agaricales</taxon>
        <taxon>Marasmiineae</taxon>
        <taxon>Mycenaceae</taxon>
        <taxon>Mycena</taxon>
    </lineage>
</organism>
<comment type="caution">
    <text evidence="1">The sequence shown here is derived from an EMBL/GenBank/DDBJ whole genome shotgun (WGS) entry which is preliminary data.</text>
</comment>
<reference evidence="1" key="1">
    <citation type="submission" date="2023-03" db="EMBL/GenBank/DDBJ databases">
        <title>Massive genome expansion in bonnet fungi (Mycena s.s.) driven by repeated elements and novel gene families across ecological guilds.</title>
        <authorList>
            <consortium name="Lawrence Berkeley National Laboratory"/>
            <person name="Harder C.B."/>
            <person name="Miyauchi S."/>
            <person name="Viragh M."/>
            <person name="Kuo A."/>
            <person name="Thoen E."/>
            <person name="Andreopoulos B."/>
            <person name="Lu D."/>
            <person name="Skrede I."/>
            <person name="Drula E."/>
            <person name="Henrissat B."/>
            <person name="Morin E."/>
            <person name="Kohler A."/>
            <person name="Barry K."/>
            <person name="LaButti K."/>
            <person name="Morin E."/>
            <person name="Salamov A."/>
            <person name="Lipzen A."/>
            <person name="Mereny Z."/>
            <person name="Hegedus B."/>
            <person name="Baldrian P."/>
            <person name="Stursova M."/>
            <person name="Weitz H."/>
            <person name="Taylor A."/>
            <person name="Grigoriev I.V."/>
            <person name="Nagy L.G."/>
            <person name="Martin F."/>
            <person name="Kauserud H."/>
        </authorList>
    </citation>
    <scope>NUCLEOTIDE SEQUENCE</scope>
    <source>
        <strain evidence="1">CBHHK200</strain>
    </source>
</reference>
<dbReference type="Proteomes" id="UP001218188">
    <property type="component" value="Unassembled WGS sequence"/>
</dbReference>
<gene>
    <name evidence="1" type="ORF">C8F04DRAFT_1256618</name>
</gene>
<evidence type="ECO:0000313" key="2">
    <source>
        <dbReference type="Proteomes" id="UP001218188"/>
    </source>
</evidence>
<protein>
    <submittedName>
        <fullName evidence="1">Uncharacterized protein</fullName>
    </submittedName>
</protein>
<sequence length="331" mass="36471">MAEMGVPIELVDDVFAFAQKYLDDERRGRLPAGWTEAELTAFQHKKDGRPVPGSLNDDESIILPRSPVTAWKGEAENTIQYWMSNWIQEDLMVEYCRPVRRPDNSKIVLAIAGNHARASKFTCLLWRYHPWCPELHERGKMVARTPSFKLQEYLKTAVPGANLVSPAHSMFIPSATFPSKPTPTPDVDVTMIETQPPSASDASSAVADAPTEMNVDTIIPVKDPTRSMTTSIHAPADRVLDDISSNKPPIASASSALMEDLLSKPDPIDWKTWDAPSSSSALVFGEIPAGLVTTTMDEYTKMFDFERYDKASVALEGNSAADKVGPEPEHA</sequence>
<name>A0AAD6T146_9AGAR</name>
<dbReference type="EMBL" id="JARJCM010000035">
    <property type="protein sequence ID" value="KAJ7037744.1"/>
    <property type="molecule type" value="Genomic_DNA"/>
</dbReference>
<keyword evidence="2" id="KW-1185">Reference proteome</keyword>